<dbReference type="InterPro" id="IPR041657">
    <property type="entry name" value="HTH_17"/>
</dbReference>
<comment type="caution">
    <text evidence="2">The sequence shown here is derived from an EMBL/GenBank/DDBJ whole genome shotgun (WGS) entry which is preliminary data.</text>
</comment>
<dbReference type="OrthoDB" id="5903672at2"/>
<organism evidence="2 3">
    <name type="scientific">Candidatus Contendobacter odensis Run_B_J11</name>
    <dbReference type="NCBI Taxonomy" id="1400861"/>
    <lineage>
        <taxon>Bacteria</taxon>
        <taxon>Pseudomonadati</taxon>
        <taxon>Pseudomonadota</taxon>
        <taxon>Gammaproteobacteria</taxon>
        <taxon>Candidatus Competibacteraceae</taxon>
        <taxon>Candidatus Contendibacter</taxon>
    </lineage>
</organism>
<gene>
    <name evidence="2" type="ORF">BN874_840013</name>
</gene>
<dbReference type="EMBL" id="CBTK010000303">
    <property type="protein sequence ID" value="CDH47550.1"/>
    <property type="molecule type" value="Genomic_DNA"/>
</dbReference>
<dbReference type="InterPro" id="IPR010093">
    <property type="entry name" value="SinI_DNA-bd"/>
</dbReference>
<dbReference type="NCBIfam" id="TIGR01764">
    <property type="entry name" value="excise"/>
    <property type="match status" value="1"/>
</dbReference>
<name>A0A7U7GFQ4_9GAMM</name>
<evidence type="ECO:0000313" key="2">
    <source>
        <dbReference type="EMBL" id="CDH47550.1"/>
    </source>
</evidence>
<keyword evidence="3" id="KW-1185">Reference proteome</keyword>
<evidence type="ECO:0000259" key="1">
    <source>
        <dbReference type="Pfam" id="PF12728"/>
    </source>
</evidence>
<dbReference type="Gene3D" id="1.10.1660.10">
    <property type="match status" value="1"/>
</dbReference>
<dbReference type="Proteomes" id="UP000019184">
    <property type="component" value="Unassembled WGS sequence"/>
</dbReference>
<sequence>MKVTELAKKLGVHRTTVTLWIKQGIIPATRTPGGKHIIGSAEELKAWQEPLTNNAALYLYYPLPETLDTESEVTKLRFFAEANGFTIDETVIEGSSHDQYLRKQLLRLLSKPTLRTILTTRQSLPHGWKFMSTALAAAGRRLIIADAEKHHEREYRWQSHQTR</sequence>
<dbReference type="Pfam" id="PF12728">
    <property type="entry name" value="HTH_17"/>
    <property type="match status" value="1"/>
</dbReference>
<feature type="domain" description="Helix-turn-helix" evidence="1">
    <location>
        <begin position="1"/>
        <end position="49"/>
    </location>
</feature>
<dbReference type="RefSeq" id="WP_034436659.1">
    <property type="nucleotide sequence ID" value="NZ_CBTK010000303.1"/>
</dbReference>
<dbReference type="InterPro" id="IPR009061">
    <property type="entry name" value="DNA-bd_dom_put_sf"/>
</dbReference>
<dbReference type="SUPFAM" id="SSF46955">
    <property type="entry name" value="Putative DNA-binding domain"/>
    <property type="match status" value="1"/>
</dbReference>
<proteinExistence type="predicted"/>
<accession>A0A7U7GFQ4</accession>
<reference evidence="2 3" key="1">
    <citation type="journal article" date="2014" name="ISME J.">
        <title>Candidatus Competibacter-lineage genomes retrieved from metagenomes reveal functional metabolic diversity.</title>
        <authorList>
            <person name="McIlroy S.J."/>
            <person name="Albertsen M."/>
            <person name="Andresen E.K."/>
            <person name="Saunders A.M."/>
            <person name="Kristiansen R."/>
            <person name="Stokholm-Bjerregaard M."/>
            <person name="Nielsen K.L."/>
            <person name="Nielsen P.H."/>
        </authorList>
    </citation>
    <scope>NUCLEOTIDE SEQUENCE [LARGE SCALE GENOMIC DNA]</scope>
    <source>
        <strain evidence="2 3">Run_B_J11</strain>
    </source>
</reference>
<evidence type="ECO:0000313" key="3">
    <source>
        <dbReference type="Proteomes" id="UP000019184"/>
    </source>
</evidence>
<dbReference type="GO" id="GO:0003677">
    <property type="term" value="F:DNA binding"/>
    <property type="evidence" value="ECO:0007669"/>
    <property type="project" value="InterPro"/>
</dbReference>
<dbReference type="AlphaFoldDB" id="A0A7U7GFQ4"/>
<protein>
    <recommendedName>
        <fullName evidence="1">Helix-turn-helix domain-containing protein</fullName>
    </recommendedName>
</protein>